<keyword evidence="3" id="KW-1185">Reference proteome</keyword>
<gene>
    <name evidence="1" type="ORF">BXYJ_LOCUS9030</name>
</gene>
<sequence>MNLLNCFFPKIQHEDTCYCVPSTSNYKAMPIYRDFILPTKRKESKETKLLQQRLDGEIRARQMDKAIFQQRIVNEWQSKNSLRKEIATLNTLNNKLVIYSKTLENENKLIRMKLRPSKLKTSKRVQFQPMVTVKYFDL</sequence>
<dbReference type="EMBL" id="CAJFCV020000004">
    <property type="protein sequence ID" value="CAG9115833.1"/>
    <property type="molecule type" value="Genomic_DNA"/>
</dbReference>
<organism evidence="2 4">
    <name type="scientific">Bursaphelenchus xylophilus</name>
    <name type="common">Pinewood nematode worm</name>
    <name type="synonym">Aphelenchoides xylophilus</name>
    <dbReference type="NCBI Taxonomy" id="6326"/>
    <lineage>
        <taxon>Eukaryota</taxon>
        <taxon>Metazoa</taxon>
        <taxon>Ecdysozoa</taxon>
        <taxon>Nematoda</taxon>
        <taxon>Chromadorea</taxon>
        <taxon>Rhabditida</taxon>
        <taxon>Tylenchina</taxon>
        <taxon>Tylenchomorpha</taxon>
        <taxon>Aphelenchoidea</taxon>
        <taxon>Aphelenchoididae</taxon>
        <taxon>Bursaphelenchus</taxon>
    </lineage>
</organism>
<evidence type="ECO:0000313" key="4">
    <source>
        <dbReference type="WBParaSite" id="BXY_0011100.1"/>
    </source>
</evidence>
<protein>
    <submittedName>
        <fullName evidence="1">(pine wood nematode) hypothetical protein</fullName>
    </submittedName>
</protein>
<evidence type="ECO:0000313" key="2">
    <source>
        <dbReference type="Proteomes" id="UP000095284"/>
    </source>
</evidence>
<dbReference type="Proteomes" id="UP000659654">
    <property type="component" value="Unassembled WGS sequence"/>
</dbReference>
<evidence type="ECO:0000313" key="3">
    <source>
        <dbReference type="Proteomes" id="UP000659654"/>
    </source>
</evidence>
<proteinExistence type="predicted"/>
<dbReference type="Proteomes" id="UP000095284">
    <property type="component" value="Unplaced"/>
</dbReference>
<dbReference type="EMBL" id="CAJFDI010000004">
    <property type="protein sequence ID" value="CAD5226409.1"/>
    <property type="molecule type" value="Genomic_DNA"/>
</dbReference>
<evidence type="ECO:0000313" key="1">
    <source>
        <dbReference type="EMBL" id="CAD5226409.1"/>
    </source>
</evidence>
<dbReference type="WBParaSite" id="BXY_0011100.1">
    <property type="protein sequence ID" value="BXY_0011100.1"/>
    <property type="gene ID" value="BXY_0011100"/>
</dbReference>
<dbReference type="AlphaFoldDB" id="A0A1I7RHD4"/>
<dbReference type="Proteomes" id="UP000582659">
    <property type="component" value="Unassembled WGS sequence"/>
</dbReference>
<accession>A0A1I7RHD4</accession>
<reference evidence="4" key="1">
    <citation type="submission" date="2016-11" db="UniProtKB">
        <authorList>
            <consortium name="WormBaseParasite"/>
        </authorList>
    </citation>
    <scope>IDENTIFICATION</scope>
</reference>
<name>A0A1I7RHD4_BURXY</name>
<reference evidence="1" key="2">
    <citation type="submission" date="2020-09" db="EMBL/GenBank/DDBJ databases">
        <authorList>
            <person name="Kikuchi T."/>
        </authorList>
    </citation>
    <scope>NUCLEOTIDE SEQUENCE</scope>
    <source>
        <strain evidence="1">Ka4C1</strain>
    </source>
</reference>